<feature type="chain" id="PRO_5012390607" description="Peptidylprolyl isomerase" evidence="1">
    <location>
        <begin position="31"/>
        <end position="242"/>
    </location>
</feature>
<dbReference type="InterPro" id="IPR010858">
    <property type="entry name" value="DUF1481"/>
</dbReference>
<protein>
    <recommendedName>
        <fullName evidence="4">Peptidylprolyl isomerase</fullName>
    </recommendedName>
</protein>
<organism evidence="2 3">
    <name type="scientific">Vibrio ruber (strain DSM 16370 / JCM 11486 / BCRC 17186 / CECT 7878 / LMG 23124 / VR1)</name>
    <dbReference type="NCBI Taxonomy" id="1123498"/>
    <lineage>
        <taxon>Bacteria</taxon>
        <taxon>Pseudomonadati</taxon>
        <taxon>Pseudomonadota</taxon>
        <taxon>Gammaproteobacteria</taxon>
        <taxon>Vibrionales</taxon>
        <taxon>Vibrionaceae</taxon>
        <taxon>Vibrio</taxon>
    </lineage>
</organism>
<accession>A0A1R4LL77</accession>
<evidence type="ECO:0000256" key="1">
    <source>
        <dbReference type="SAM" id="SignalP"/>
    </source>
</evidence>
<evidence type="ECO:0000313" key="3">
    <source>
        <dbReference type="Proteomes" id="UP000188276"/>
    </source>
</evidence>
<dbReference type="PROSITE" id="PS51257">
    <property type="entry name" value="PROKAR_LIPOPROTEIN"/>
    <property type="match status" value="1"/>
</dbReference>
<reference evidence="3" key="1">
    <citation type="submission" date="2017-02" db="EMBL/GenBank/DDBJ databases">
        <authorList>
            <person name="Rodrigo-Torres L."/>
            <person name="Arahal R.D."/>
            <person name="Lucena T."/>
        </authorList>
    </citation>
    <scope>NUCLEOTIDE SEQUENCE [LARGE SCALE GENOMIC DNA]</scope>
    <source>
        <strain evidence="3">CECT 7878</strain>
    </source>
</reference>
<dbReference type="InterPro" id="IPR016872">
    <property type="entry name" value="UCP028160"/>
</dbReference>
<gene>
    <name evidence="2" type="ORF">VR7878_02269</name>
</gene>
<dbReference type="Pfam" id="PF07356">
    <property type="entry name" value="DUF1481"/>
    <property type="match status" value="1"/>
</dbReference>
<proteinExistence type="predicted"/>
<dbReference type="AlphaFoldDB" id="A0A1R4LL77"/>
<name>A0A1R4LL77_VIBR1</name>
<evidence type="ECO:0000313" key="2">
    <source>
        <dbReference type="EMBL" id="SJN57361.1"/>
    </source>
</evidence>
<dbReference type="STRING" id="1123498.VR7878_02269"/>
<sequence length="242" mass="27956">MCSWRSFFMKKFFISCLLSGLMLGCSSSQQSTSVSLENYSGGERMGDATSLYWYTEESNHPYAADDYIQSRHDGWYQTSYRWENSVLKELIREGEQISGTAGKQELVPFRVHVRFDKNGDAVYQQYRVNHKVFPLTAEALEHYKSQAEAIVDTVKKQDKQDQTLIQGVWDGETFETCRGQEYEKVEFNKTLPGFVIQRLSSLDNYMAFLGNIRNGRVYIQELLMLADDGHECITRPNLLEKS</sequence>
<dbReference type="EMBL" id="FULE01000031">
    <property type="protein sequence ID" value="SJN57361.1"/>
    <property type="molecule type" value="Genomic_DNA"/>
</dbReference>
<dbReference type="Proteomes" id="UP000188276">
    <property type="component" value="Unassembled WGS sequence"/>
</dbReference>
<keyword evidence="3" id="KW-1185">Reference proteome</keyword>
<feature type="signal peptide" evidence="1">
    <location>
        <begin position="1"/>
        <end position="30"/>
    </location>
</feature>
<evidence type="ECO:0008006" key="4">
    <source>
        <dbReference type="Google" id="ProtNLM"/>
    </source>
</evidence>
<dbReference type="PIRSF" id="PIRSF028160">
    <property type="entry name" value="UCP028160"/>
    <property type="match status" value="1"/>
</dbReference>
<keyword evidence="1" id="KW-0732">Signal</keyword>